<comment type="caution">
    <text evidence="1">The sequence shown here is derived from an EMBL/GenBank/DDBJ whole genome shotgun (WGS) entry which is preliminary data.</text>
</comment>
<evidence type="ECO:0000313" key="2">
    <source>
        <dbReference type="Proteomes" id="UP000799755"/>
    </source>
</evidence>
<evidence type="ECO:0000313" key="1">
    <source>
        <dbReference type="EMBL" id="KAF2468100.1"/>
    </source>
</evidence>
<reference evidence="1" key="1">
    <citation type="journal article" date="2020" name="Stud. Mycol.">
        <title>101 Dothideomycetes genomes: a test case for predicting lifestyles and emergence of pathogens.</title>
        <authorList>
            <person name="Haridas S."/>
            <person name="Albert R."/>
            <person name="Binder M."/>
            <person name="Bloem J."/>
            <person name="Labutti K."/>
            <person name="Salamov A."/>
            <person name="Andreopoulos B."/>
            <person name="Baker S."/>
            <person name="Barry K."/>
            <person name="Bills G."/>
            <person name="Bluhm B."/>
            <person name="Cannon C."/>
            <person name="Castanera R."/>
            <person name="Culley D."/>
            <person name="Daum C."/>
            <person name="Ezra D."/>
            <person name="Gonzalez J."/>
            <person name="Henrissat B."/>
            <person name="Kuo A."/>
            <person name="Liang C."/>
            <person name="Lipzen A."/>
            <person name="Lutzoni F."/>
            <person name="Magnuson J."/>
            <person name="Mondo S."/>
            <person name="Nolan M."/>
            <person name="Ohm R."/>
            <person name="Pangilinan J."/>
            <person name="Park H.-J."/>
            <person name="Ramirez L."/>
            <person name="Alfaro M."/>
            <person name="Sun H."/>
            <person name="Tritt A."/>
            <person name="Yoshinaga Y."/>
            <person name="Zwiers L.-H."/>
            <person name="Turgeon B."/>
            <person name="Goodwin S."/>
            <person name="Spatafora J."/>
            <person name="Crous P."/>
            <person name="Grigoriev I."/>
        </authorList>
    </citation>
    <scope>NUCLEOTIDE SEQUENCE</scope>
    <source>
        <strain evidence="1">ATCC 200398</strain>
    </source>
</reference>
<keyword evidence="2" id="KW-1185">Reference proteome</keyword>
<dbReference type="Proteomes" id="UP000799755">
    <property type="component" value="Unassembled WGS sequence"/>
</dbReference>
<gene>
    <name evidence="1" type="ORF">BDR25DRAFT_357849</name>
</gene>
<accession>A0ACB6QNI7</accession>
<protein>
    <submittedName>
        <fullName evidence="1">Uncharacterized protein</fullName>
    </submittedName>
</protein>
<proteinExistence type="predicted"/>
<name>A0ACB6QNI7_9PLEO</name>
<dbReference type="EMBL" id="MU003517">
    <property type="protein sequence ID" value="KAF2468100.1"/>
    <property type="molecule type" value="Genomic_DNA"/>
</dbReference>
<sequence>MDGFAYGLDHLGGCVASSALMGWRWRVNELLQFLPFKSEPAARSSLTDMVTNTEQSHLQLSALVKCKARCSEGYRSTLILSDPGLGYFSALRYQNYRIRESSISPIALIWQFVLLWDFGCMFHCRTANKTPNRSGKRRLDSGRGKCGNPEGLMVARQGAVEGSRVWVSSTSNLNLQPQPRRPLSLSIS</sequence>
<organism evidence="1 2">
    <name type="scientific">Lindgomyces ingoldianus</name>
    <dbReference type="NCBI Taxonomy" id="673940"/>
    <lineage>
        <taxon>Eukaryota</taxon>
        <taxon>Fungi</taxon>
        <taxon>Dikarya</taxon>
        <taxon>Ascomycota</taxon>
        <taxon>Pezizomycotina</taxon>
        <taxon>Dothideomycetes</taxon>
        <taxon>Pleosporomycetidae</taxon>
        <taxon>Pleosporales</taxon>
        <taxon>Lindgomycetaceae</taxon>
        <taxon>Lindgomyces</taxon>
    </lineage>
</organism>